<proteinExistence type="predicted"/>
<dbReference type="Pfam" id="PF08501">
    <property type="entry name" value="Shikimate_dh_N"/>
    <property type="match status" value="1"/>
</dbReference>
<dbReference type="Gene3D" id="3.40.50.720">
    <property type="entry name" value="NAD(P)-binding Rossmann-like Domain"/>
    <property type="match status" value="1"/>
</dbReference>
<reference evidence="2" key="1">
    <citation type="submission" date="2020-05" db="EMBL/GenBank/DDBJ databases">
        <authorList>
            <person name="Chiriac C."/>
            <person name="Salcher M."/>
            <person name="Ghai R."/>
            <person name="Kavagutti S V."/>
        </authorList>
    </citation>
    <scope>NUCLEOTIDE SEQUENCE</scope>
</reference>
<dbReference type="InterPro" id="IPR022893">
    <property type="entry name" value="Shikimate_DH_fam"/>
</dbReference>
<dbReference type="EMBL" id="CAEZVM010000012">
    <property type="protein sequence ID" value="CAB4629728.1"/>
    <property type="molecule type" value="Genomic_DNA"/>
</dbReference>
<dbReference type="GO" id="GO:0009423">
    <property type="term" value="P:chorismate biosynthetic process"/>
    <property type="evidence" value="ECO:0007669"/>
    <property type="project" value="TreeGrafter"/>
</dbReference>
<dbReference type="InterPro" id="IPR013708">
    <property type="entry name" value="Shikimate_DH-bd_N"/>
</dbReference>
<dbReference type="PANTHER" id="PTHR21089:SF1">
    <property type="entry name" value="BIFUNCTIONAL 3-DEHYDROQUINATE DEHYDRATASE_SHIKIMATE DEHYDROGENASE, CHLOROPLASTIC"/>
    <property type="match status" value="1"/>
</dbReference>
<dbReference type="GO" id="GO:0005829">
    <property type="term" value="C:cytosol"/>
    <property type="evidence" value="ECO:0007669"/>
    <property type="project" value="TreeGrafter"/>
</dbReference>
<accession>A0A6J6IZ60</accession>
<dbReference type="GO" id="GO:0004764">
    <property type="term" value="F:shikimate 3-dehydrogenase (NADP+) activity"/>
    <property type="evidence" value="ECO:0007669"/>
    <property type="project" value="InterPro"/>
</dbReference>
<feature type="domain" description="Shikimate dehydrogenase substrate binding N-terminal" evidence="1">
    <location>
        <begin position="7"/>
        <end position="86"/>
    </location>
</feature>
<dbReference type="SUPFAM" id="SSF53223">
    <property type="entry name" value="Aminoacid dehydrogenase-like, N-terminal domain"/>
    <property type="match status" value="1"/>
</dbReference>
<dbReference type="GO" id="GO:0019632">
    <property type="term" value="P:shikimate metabolic process"/>
    <property type="evidence" value="ECO:0007669"/>
    <property type="project" value="TreeGrafter"/>
</dbReference>
<dbReference type="SUPFAM" id="SSF51735">
    <property type="entry name" value="NAD(P)-binding Rossmann-fold domains"/>
    <property type="match status" value="1"/>
</dbReference>
<sequence>MTTKFCVIGSPINHSLSPNLHTAAYQHLGLDFSYEAREVPPGNLERFLTESEFSGASVTMPLKKEAFDFATQHSDTASTTSVVNTLLRSGSGWRGSNTDVFGLEQALAKVPPPRTVSIIGSGATTTSALAALRVICPDATIVLLARNHESLLEQQRFADQLGMNVSILELEARSVFDADLVLSLVPAGSFSEIWAEISEEPIKPSGWLFDVSYSPWPSEPAIAWGTERVISGIEMLIWQAINQIEIFVDCFARDVEINRSELYQVMSAAVSLK</sequence>
<organism evidence="2">
    <name type="scientific">freshwater metagenome</name>
    <dbReference type="NCBI Taxonomy" id="449393"/>
    <lineage>
        <taxon>unclassified sequences</taxon>
        <taxon>metagenomes</taxon>
        <taxon>ecological metagenomes</taxon>
    </lineage>
</organism>
<dbReference type="InterPro" id="IPR036291">
    <property type="entry name" value="NAD(P)-bd_dom_sf"/>
</dbReference>
<dbReference type="PANTHER" id="PTHR21089">
    <property type="entry name" value="SHIKIMATE DEHYDROGENASE"/>
    <property type="match status" value="1"/>
</dbReference>
<dbReference type="AlphaFoldDB" id="A0A6J6IZ60"/>
<evidence type="ECO:0000313" key="2">
    <source>
        <dbReference type="EMBL" id="CAB4629728.1"/>
    </source>
</evidence>
<dbReference type="InterPro" id="IPR046346">
    <property type="entry name" value="Aminoacid_DH-like_N_sf"/>
</dbReference>
<gene>
    <name evidence="2" type="ORF">UFOPK2032_00504</name>
</gene>
<evidence type="ECO:0000259" key="1">
    <source>
        <dbReference type="Pfam" id="PF08501"/>
    </source>
</evidence>
<dbReference type="Gene3D" id="3.40.50.10860">
    <property type="entry name" value="Leucine Dehydrogenase, chain A, domain 1"/>
    <property type="match status" value="1"/>
</dbReference>
<dbReference type="GO" id="GO:0050661">
    <property type="term" value="F:NADP binding"/>
    <property type="evidence" value="ECO:0007669"/>
    <property type="project" value="TreeGrafter"/>
</dbReference>
<name>A0A6J6IZ60_9ZZZZ</name>
<protein>
    <submittedName>
        <fullName evidence="2">Unannotated protein</fullName>
    </submittedName>
</protein>